<dbReference type="PANTHER" id="PTHR42767">
    <property type="entry name" value="ENDO-BETA-1,6-GALACTANASE"/>
    <property type="match status" value="1"/>
</dbReference>
<feature type="chain" id="PRO_5041258011" evidence="1">
    <location>
        <begin position="19"/>
        <end position="526"/>
    </location>
</feature>
<dbReference type="GO" id="GO:0045493">
    <property type="term" value="P:xylan catabolic process"/>
    <property type="evidence" value="ECO:0007669"/>
    <property type="project" value="UniProtKB-KW"/>
</dbReference>
<accession>A0AA37WDG8</accession>
<keyword evidence="4" id="KW-1185">Reference proteome</keyword>
<keyword evidence="3" id="KW-0119">Carbohydrate metabolism</keyword>
<feature type="signal peptide" evidence="1">
    <location>
        <begin position="1"/>
        <end position="18"/>
    </location>
</feature>
<dbReference type="PANTHER" id="PTHR42767:SF1">
    <property type="entry name" value="ENDO-BETA-1,6-GALACTANASE-LIKE DOMAIN-CONTAINING PROTEIN"/>
    <property type="match status" value="1"/>
</dbReference>
<comment type="caution">
    <text evidence="3">The sequence shown here is derived from an EMBL/GenBank/DDBJ whole genome shotgun (WGS) entry which is preliminary data.</text>
</comment>
<keyword evidence="3" id="KW-0378">Hydrolase</keyword>
<sequence>MKQIILILSFLIPTLLFSQDQKLTIKINTDNVFQEIHSFGASDSWRTQFVGKNWPQEKKQRIANLLFSLEEKSDGSPVGIGLSNWRFYLGAGSMEQGDQADIRNVWRRSECFLDADGNYDWSKYEGQRWFLQEAKKLGVPMFTLYTISPPVFYTKNGIAHATKGDLGFNLKEEHYDNFSNYIVTVLDHFKQKEKIEFKYISPFNEPQWAWDKSNQEGSPATNAELFKITKNLSEALSKTTLSTKILAGEAGQMDYLYRERGKNSNGDQVNVFFNRESPFYMGNFKNLEYAITSHSYFTTWPIAKQISVRQKLAERIKEINPELDFHQTEFCILEKNPEITGGRGRDLGMPTALYVARVIHSDLTIANAKSWEWWTALSQFDYKDGLIHLDDGIGNGVRNDTSALNHQLMFAGTVTETKLLWAFGNFSRFVRPGMKRIEATLDHNLSLEEAATDLQVVAFKDFEKGKAVIVFINYTEESKAINLEGVKSINGDLYITDDGRDLKKTSVKLDNLSLPKRSVSTLIIKK</sequence>
<dbReference type="SUPFAM" id="SSF51445">
    <property type="entry name" value="(Trans)glycosidases"/>
    <property type="match status" value="1"/>
</dbReference>
<gene>
    <name evidence="3" type="ORF">GCM10007940_24760</name>
</gene>
<dbReference type="InterPro" id="IPR039514">
    <property type="entry name" value="6GAL-like"/>
</dbReference>
<dbReference type="Gene3D" id="2.60.40.1180">
    <property type="entry name" value="Golgi alpha-mannosidase II"/>
    <property type="match status" value="1"/>
</dbReference>
<organism evidence="3 4">
    <name type="scientific">Portibacter lacus</name>
    <dbReference type="NCBI Taxonomy" id="1099794"/>
    <lineage>
        <taxon>Bacteria</taxon>
        <taxon>Pseudomonadati</taxon>
        <taxon>Bacteroidota</taxon>
        <taxon>Saprospiria</taxon>
        <taxon>Saprospirales</taxon>
        <taxon>Haliscomenobacteraceae</taxon>
        <taxon>Portibacter</taxon>
    </lineage>
</organism>
<keyword evidence="3" id="KW-0624">Polysaccharide degradation</keyword>
<keyword evidence="3" id="KW-0326">Glycosidase</keyword>
<dbReference type="RefSeq" id="WP_235291541.1">
    <property type="nucleotide sequence ID" value="NZ_BSOH01000014.1"/>
</dbReference>
<dbReference type="AlphaFoldDB" id="A0AA37WDG8"/>
<evidence type="ECO:0000313" key="4">
    <source>
        <dbReference type="Proteomes" id="UP001156666"/>
    </source>
</evidence>
<evidence type="ECO:0000256" key="1">
    <source>
        <dbReference type="SAM" id="SignalP"/>
    </source>
</evidence>
<dbReference type="Gene3D" id="3.20.20.80">
    <property type="entry name" value="Glycosidases"/>
    <property type="match status" value="1"/>
</dbReference>
<keyword evidence="1" id="KW-0732">Signal</keyword>
<dbReference type="InterPro" id="IPR017853">
    <property type="entry name" value="GH"/>
</dbReference>
<dbReference type="GO" id="GO:0004553">
    <property type="term" value="F:hydrolase activity, hydrolyzing O-glycosyl compounds"/>
    <property type="evidence" value="ECO:0007669"/>
    <property type="project" value="InterPro"/>
</dbReference>
<reference evidence="3" key="1">
    <citation type="journal article" date="2014" name="Int. J. Syst. Evol. Microbiol.">
        <title>Complete genome sequence of Corynebacterium casei LMG S-19264T (=DSM 44701T), isolated from a smear-ripened cheese.</title>
        <authorList>
            <consortium name="US DOE Joint Genome Institute (JGI-PGF)"/>
            <person name="Walter F."/>
            <person name="Albersmeier A."/>
            <person name="Kalinowski J."/>
            <person name="Ruckert C."/>
        </authorList>
    </citation>
    <scope>NUCLEOTIDE SEQUENCE</scope>
    <source>
        <strain evidence="3">NBRC 108769</strain>
    </source>
</reference>
<reference evidence="3" key="2">
    <citation type="submission" date="2023-01" db="EMBL/GenBank/DDBJ databases">
        <title>Draft genome sequence of Portibacter lacus strain NBRC 108769.</title>
        <authorList>
            <person name="Sun Q."/>
            <person name="Mori K."/>
        </authorList>
    </citation>
    <scope>NUCLEOTIDE SEQUENCE</scope>
    <source>
        <strain evidence="3">NBRC 108769</strain>
    </source>
</reference>
<protein>
    <submittedName>
        <fullName evidence="3">Xylanase</fullName>
    </submittedName>
</protein>
<proteinExistence type="predicted"/>
<evidence type="ECO:0000259" key="2">
    <source>
        <dbReference type="Pfam" id="PF14587"/>
    </source>
</evidence>
<dbReference type="InterPro" id="IPR013780">
    <property type="entry name" value="Glyco_hydro_b"/>
</dbReference>
<dbReference type="InterPro" id="IPR039743">
    <property type="entry name" value="6GAL/EXGAL"/>
</dbReference>
<dbReference type="Proteomes" id="UP001156666">
    <property type="component" value="Unassembled WGS sequence"/>
</dbReference>
<dbReference type="EMBL" id="BSOH01000014">
    <property type="protein sequence ID" value="GLR17861.1"/>
    <property type="molecule type" value="Genomic_DNA"/>
</dbReference>
<dbReference type="Pfam" id="PF14587">
    <property type="entry name" value="Glyco_hydr_30_2"/>
    <property type="match status" value="1"/>
</dbReference>
<name>A0AA37WDG8_9BACT</name>
<feature type="domain" description="Endo-beta-1,6-galactanase-like" evidence="2">
    <location>
        <begin position="23"/>
        <end position="387"/>
    </location>
</feature>
<evidence type="ECO:0000313" key="3">
    <source>
        <dbReference type="EMBL" id="GLR17861.1"/>
    </source>
</evidence>
<keyword evidence="3" id="KW-0858">Xylan degradation</keyword>